<evidence type="ECO:0000313" key="8">
    <source>
        <dbReference type="EMBL" id="GLC27500.1"/>
    </source>
</evidence>
<dbReference type="InterPro" id="IPR036291">
    <property type="entry name" value="NAD(P)-bd_dom_sf"/>
</dbReference>
<dbReference type="AlphaFoldDB" id="A0AA37Q6K4"/>
<dbReference type="GO" id="GO:0005829">
    <property type="term" value="C:cytosol"/>
    <property type="evidence" value="ECO:0007669"/>
    <property type="project" value="TreeGrafter"/>
</dbReference>
<comment type="catalytic activity">
    <reaction evidence="5">
        <text>dTDP-beta-L-rhamnose + NADP(+) = dTDP-4-dehydro-beta-L-rhamnose + NADPH + H(+)</text>
        <dbReference type="Rhea" id="RHEA:21796"/>
        <dbReference type="ChEBI" id="CHEBI:15378"/>
        <dbReference type="ChEBI" id="CHEBI:57510"/>
        <dbReference type="ChEBI" id="CHEBI:57783"/>
        <dbReference type="ChEBI" id="CHEBI:58349"/>
        <dbReference type="ChEBI" id="CHEBI:62830"/>
        <dbReference type="EC" id="1.1.1.133"/>
    </reaction>
</comment>
<dbReference type="Pfam" id="PF04321">
    <property type="entry name" value="RmlD_sub_bind"/>
    <property type="match status" value="1"/>
</dbReference>
<dbReference type="CDD" id="cd05254">
    <property type="entry name" value="dTDP_HR_like_SDR_e"/>
    <property type="match status" value="1"/>
</dbReference>
<evidence type="ECO:0000256" key="5">
    <source>
        <dbReference type="ARBA" id="ARBA00048200"/>
    </source>
</evidence>
<organism evidence="8 9">
    <name type="scientific">Roseisolibacter agri</name>
    <dbReference type="NCBI Taxonomy" id="2014610"/>
    <lineage>
        <taxon>Bacteria</taxon>
        <taxon>Pseudomonadati</taxon>
        <taxon>Gemmatimonadota</taxon>
        <taxon>Gemmatimonadia</taxon>
        <taxon>Gemmatimonadales</taxon>
        <taxon>Gemmatimonadaceae</taxon>
        <taxon>Roseisolibacter</taxon>
    </lineage>
</organism>
<keyword evidence="6" id="KW-0521">NADP</keyword>
<keyword evidence="9" id="KW-1185">Reference proteome</keyword>
<dbReference type="InterPro" id="IPR005913">
    <property type="entry name" value="dTDP_dehydrorham_reduct"/>
</dbReference>
<dbReference type="SUPFAM" id="SSF51735">
    <property type="entry name" value="NAD(P)-binding Rossmann-fold domains"/>
    <property type="match status" value="1"/>
</dbReference>
<sequence>MSERSAGRPAVLLLGGGGQVGTELRRALAPRGAIVAPPHAELDLADADALRRTVRDVAPRAIVNAAAYTAVDQAEREPALAQAINGDAPGVLAAEAARLDVPLVHYSTDYVFDGAAREPYAERAATAPLNAYGASKLAGERAVLSSGARALVLRTSWVYGAHGRNFLATMLRLAQREDAAPVRVVGDQRGAPTSSAFIADATARLLQGAEPSGAWGLYHVAAAGATTWCEFARAIFAGAARRGVRVPPVECITTAEYASPTTRPAYSVLDTSLAARTFGLVAESWQSQLERVLDARLGPALTLVPEPS</sequence>
<name>A0AA37Q6K4_9BACT</name>
<evidence type="ECO:0000256" key="6">
    <source>
        <dbReference type="RuleBase" id="RU364082"/>
    </source>
</evidence>
<dbReference type="EMBL" id="BRXS01000006">
    <property type="protein sequence ID" value="GLC27500.1"/>
    <property type="molecule type" value="Genomic_DNA"/>
</dbReference>
<dbReference type="Gene3D" id="3.90.25.10">
    <property type="entry name" value="UDP-galactose 4-epimerase, domain 1"/>
    <property type="match status" value="1"/>
</dbReference>
<dbReference type="InterPro" id="IPR029903">
    <property type="entry name" value="RmlD-like-bd"/>
</dbReference>
<evidence type="ECO:0000256" key="2">
    <source>
        <dbReference type="ARBA" id="ARBA00010944"/>
    </source>
</evidence>
<comment type="function">
    <text evidence="6">Catalyzes the reduction of dTDP-6-deoxy-L-lyxo-4-hexulose to yield dTDP-L-rhamnose.</text>
</comment>
<dbReference type="Gene3D" id="3.40.50.720">
    <property type="entry name" value="NAD(P)-binding Rossmann-like Domain"/>
    <property type="match status" value="1"/>
</dbReference>
<dbReference type="PANTHER" id="PTHR10491:SF4">
    <property type="entry name" value="METHIONINE ADENOSYLTRANSFERASE 2 SUBUNIT BETA"/>
    <property type="match status" value="1"/>
</dbReference>
<dbReference type="PANTHER" id="PTHR10491">
    <property type="entry name" value="DTDP-4-DEHYDRORHAMNOSE REDUCTASE"/>
    <property type="match status" value="1"/>
</dbReference>
<dbReference type="GO" id="GO:0019305">
    <property type="term" value="P:dTDP-rhamnose biosynthetic process"/>
    <property type="evidence" value="ECO:0007669"/>
    <property type="project" value="TreeGrafter"/>
</dbReference>
<dbReference type="GO" id="GO:0008831">
    <property type="term" value="F:dTDP-4-dehydrorhamnose reductase activity"/>
    <property type="evidence" value="ECO:0007669"/>
    <property type="project" value="UniProtKB-EC"/>
</dbReference>
<reference evidence="8" key="1">
    <citation type="submission" date="2022-08" db="EMBL/GenBank/DDBJ databases">
        <title>Draft genome sequencing of Roseisolibacter agri AW1220.</title>
        <authorList>
            <person name="Tobiishi Y."/>
            <person name="Tonouchi A."/>
        </authorList>
    </citation>
    <scope>NUCLEOTIDE SEQUENCE</scope>
    <source>
        <strain evidence="8">AW1220</strain>
    </source>
</reference>
<dbReference type="RefSeq" id="WP_284351938.1">
    <property type="nucleotide sequence ID" value="NZ_BRXS01000006.1"/>
</dbReference>
<proteinExistence type="inferred from homology"/>
<comment type="similarity">
    <text evidence="2 6">Belongs to the dTDP-4-dehydrorhamnose reductase family.</text>
</comment>
<gene>
    <name evidence="8" type="ORF">rosag_40130</name>
</gene>
<evidence type="ECO:0000259" key="7">
    <source>
        <dbReference type="Pfam" id="PF04321"/>
    </source>
</evidence>
<evidence type="ECO:0000256" key="4">
    <source>
        <dbReference type="ARBA" id="ARBA00017099"/>
    </source>
</evidence>
<dbReference type="EC" id="1.1.1.133" evidence="3 6"/>
<dbReference type="Proteomes" id="UP001161325">
    <property type="component" value="Unassembled WGS sequence"/>
</dbReference>
<feature type="domain" description="RmlD-like substrate binding" evidence="7">
    <location>
        <begin position="11"/>
        <end position="295"/>
    </location>
</feature>
<evidence type="ECO:0000256" key="3">
    <source>
        <dbReference type="ARBA" id="ARBA00012929"/>
    </source>
</evidence>
<evidence type="ECO:0000256" key="1">
    <source>
        <dbReference type="ARBA" id="ARBA00004781"/>
    </source>
</evidence>
<dbReference type="NCBIfam" id="TIGR01214">
    <property type="entry name" value="rmlD"/>
    <property type="match status" value="1"/>
</dbReference>
<comment type="pathway">
    <text evidence="1 6">Carbohydrate biosynthesis; dTDP-L-rhamnose biosynthesis.</text>
</comment>
<keyword evidence="6" id="KW-0560">Oxidoreductase</keyword>
<comment type="caution">
    <text evidence="8">The sequence shown here is derived from an EMBL/GenBank/DDBJ whole genome shotgun (WGS) entry which is preliminary data.</text>
</comment>
<accession>A0AA37Q6K4</accession>
<evidence type="ECO:0000313" key="9">
    <source>
        <dbReference type="Proteomes" id="UP001161325"/>
    </source>
</evidence>
<protein>
    <recommendedName>
        <fullName evidence="4 6">dTDP-4-dehydrorhamnose reductase</fullName>
        <ecNumber evidence="3 6">1.1.1.133</ecNumber>
    </recommendedName>
</protein>